<dbReference type="InterPro" id="IPR052211">
    <property type="entry name" value="Cpx_auxiliary_protein"/>
</dbReference>
<accession>A0ABX1R360</accession>
<dbReference type="EMBL" id="JAATNW010000004">
    <property type="protein sequence ID" value="NMH60076.1"/>
    <property type="molecule type" value="Genomic_DNA"/>
</dbReference>
<proteinExistence type="inferred from homology"/>
<keyword evidence="4" id="KW-0574">Periplasm</keyword>
<dbReference type="PANTHER" id="PTHR38102:SF1">
    <property type="entry name" value="PERIPLASMIC CHAPERONE SPY"/>
    <property type="match status" value="1"/>
</dbReference>
<evidence type="ECO:0000256" key="1">
    <source>
        <dbReference type="ARBA" id="ARBA00004418"/>
    </source>
</evidence>
<dbReference type="Proteomes" id="UP000709336">
    <property type="component" value="Unassembled WGS sequence"/>
</dbReference>
<gene>
    <name evidence="5" type="ORF">HCJ96_08610</name>
</gene>
<evidence type="ECO:0000256" key="3">
    <source>
        <dbReference type="ARBA" id="ARBA00022729"/>
    </source>
</evidence>
<dbReference type="PANTHER" id="PTHR38102">
    <property type="entry name" value="PERIPLASMIC CHAPERONE SPY"/>
    <property type="match status" value="1"/>
</dbReference>
<dbReference type="Gene3D" id="1.20.120.1490">
    <property type="match status" value="2"/>
</dbReference>
<comment type="subcellular location">
    <subcellularLocation>
        <location evidence="1">Periplasm</location>
    </subcellularLocation>
</comment>
<dbReference type="InterPro" id="IPR012899">
    <property type="entry name" value="LTXXQ"/>
</dbReference>
<evidence type="ECO:0000313" key="5">
    <source>
        <dbReference type="EMBL" id="NMH60076.1"/>
    </source>
</evidence>
<comment type="caution">
    <text evidence="5">The sequence shown here is derived from an EMBL/GenBank/DDBJ whole genome shotgun (WGS) entry which is preliminary data.</text>
</comment>
<organism evidence="5 6">
    <name type="scientific">Alteromonas ponticola</name>
    <dbReference type="NCBI Taxonomy" id="2720613"/>
    <lineage>
        <taxon>Bacteria</taxon>
        <taxon>Pseudomonadati</taxon>
        <taxon>Pseudomonadota</taxon>
        <taxon>Gammaproteobacteria</taxon>
        <taxon>Alteromonadales</taxon>
        <taxon>Alteromonadaceae</taxon>
        <taxon>Alteromonas/Salinimonas group</taxon>
        <taxon>Alteromonas</taxon>
    </lineage>
</organism>
<comment type="similarity">
    <text evidence="2">Belongs to the CpxP/Spy family.</text>
</comment>
<evidence type="ECO:0008006" key="7">
    <source>
        <dbReference type="Google" id="ProtNLM"/>
    </source>
</evidence>
<sequence>MKKLILVTLFTTALSGTAIEVFAHGGKMVSEDKSFRVYQKLNLSDDQKNTIKELTASFRQAHPPVTRESRPSKMPSLQQPFDEEAFTSHFLQRNPDKAHQHLEHAQLQHAIFHVFTDAQQLKFVQLQNKRKAKMHFWRTKKIERTLDTLNLDPGQREQISAMRDEHDQHRKVMSSQMEDYYQQRRDIIQQTVFDDNQWLALETKYQDVKLDVALQNAKHRHQLLAILSDEQRTALFSRNDKKREESRRL</sequence>
<reference evidence="5 6" key="1">
    <citation type="submission" date="2020-03" db="EMBL/GenBank/DDBJ databases">
        <title>Alteromonas ponticola sp. nov., isolated from seawater.</title>
        <authorList>
            <person name="Yoon J.-H."/>
            <person name="Kim Y.-O."/>
        </authorList>
    </citation>
    <scope>NUCLEOTIDE SEQUENCE [LARGE SCALE GENOMIC DNA]</scope>
    <source>
        <strain evidence="5 6">MYP5</strain>
    </source>
</reference>
<keyword evidence="3" id="KW-0732">Signal</keyword>
<protein>
    <recommendedName>
        <fullName evidence="7">DUF3106 domain-containing protein</fullName>
    </recommendedName>
</protein>
<evidence type="ECO:0000256" key="4">
    <source>
        <dbReference type="ARBA" id="ARBA00022764"/>
    </source>
</evidence>
<name>A0ABX1R360_9ALTE</name>
<dbReference type="Pfam" id="PF07813">
    <property type="entry name" value="LTXXQ"/>
    <property type="match status" value="2"/>
</dbReference>
<keyword evidence="6" id="KW-1185">Reference proteome</keyword>
<evidence type="ECO:0000313" key="6">
    <source>
        <dbReference type="Proteomes" id="UP000709336"/>
    </source>
</evidence>
<evidence type="ECO:0000256" key="2">
    <source>
        <dbReference type="ARBA" id="ARBA00008441"/>
    </source>
</evidence>
<dbReference type="RefSeq" id="WP_169210634.1">
    <property type="nucleotide sequence ID" value="NZ_JAATNW010000004.1"/>
</dbReference>